<dbReference type="Proteomes" id="UP000053947">
    <property type="component" value="Unassembled WGS sequence"/>
</dbReference>
<sequence length="52" mass="5315">MPGGSVELGKTIHRIMVTGCPEAGKKAAGEDAVPPPIQPLETSGCARMRLGV</sequence>
<dbReference type="STRING" id="1217799.DEALK_05200"/>
<reference evidence="1 2" key="1">
    <citation type="submission" date="2015-06" db="EMBL/GenBank/DDBJ databases">
        <title>Genome sequence of the organohalide-respiring Dehalogenimonas alkenigignens type strain (IP3-3T).</title>
        <authorList>
            <person name="Key T.A."/>
            <person name="Richmond D.P."/>
            <person name="Bowman K.S."/>
            <person name="Cho Y.-J."/>
            <person name="Chun J."/>
            <person name="da Costa M.S."/>
            <person name="Rainey F.A."/>
            <person name="Moe W.M."/>
        </authorList>
    </citation>
    <scope>NUCLEOTIDE SEQUENCE [LARGE SCALE GENOMIC DNA]</scope>
    <source>
        <strain evidence="1 2">IP3-3</strain>
    </source>
</reference>
<organism evidence="1 2">
    <name type="scientific">Dehalogenimonas alkenigignens</name>
    <dbReference type="NCBI Taxonomy" id="1217799"/>
    <lineage>
        <taxon>Bacteria</taxon>
        <taxon>Bacillati</taxon>
        <taxon>Chloroflexota</taxon>
        <taxon>Dehalococcoidia</taxon>
        <taxon>Dehalococcoidales</taxon>
        <taxon>Dehalococcoidaceae</taxon>
        <taxon>Dehalogenimonas</taxon>
    </lineage>
</organism>
<name>A0A0W0GGJ6_9CHLR</name>
<evidence type="ECO:0000313" key="1">
    <source>
        <dbReference type="EMBL" id="KTB47675.1"/>
    </source>
</evidence>
<gene>
    <name evidence="1" type="ORF">DEALK_05200</name>
</gene>
<dbReference type="EMBL" id="LFDV01000002">
    <property type="protein sequence ID" value="KTB47675.1"/>
    <property type="molecule type" value="Genomic_DNA"/>
</dbReference>
<accession>A0A0W0GGJ6</accession>
<comment type="caution">
    <text evidence="1">The sequence shown here is derived from an EMBL/GenBank/DDBJ whole genome shotgun (WGS) entry which is preliminary data.</text>
</comment>
<proteinExistence type="predicted"/>
<keyword evidence="2" id="KW-1185">Reference proteome</keyword>
<evidence type="ECO:0000313" key="2">
    <source>
        <dbReference type="Proteomes" id="UP000053947"/>
    </source>
</evidence>
<protein>
    <submittedName>
        <fullName evidence="1">Uncharacterized protein</fullName>
    </submittedName>
</protein>
<dbReference type="AlphaFoldDB" id="A0A0W0GGJ6"/>